<dbReference type="GO" id="GO:0003677">
    <property type="term" value="F:DNA binding"/>
    <property type="evidence" value="ECO:0007669"/>
    <property type="project" value="UniProtKB-KW"/>
</dbReference>
<proteinExistence type="inferred from homology"/>
<dbReference type="InterPro" id="IPR007046">
    <property type="entry name" value="RNA_pol_sigma_54_core-bd"/>
</dbReference>
<feature type="domain" description="RNA polymerase sigma factor 54 core-binding" evidence="10">
    <location>
        <begin position="110"/>
        <end position="291"/>
    </location>
</feature>
<dbReference type="NCBIfam" id="TIGR02395">
    <property type="entry name" value="rpoN_sigma"/>
    <property type="match status" value="1"/>
</dbReference>
<keyword evidence="2" id="KW-0240">DNA-directed RNA polymerase</keyword>
<dbReference type="PRINTS" id="PR00045">
    <property type="entry name" value="SIGMA54FCT"/>
</dbReference>
<dbReference type="GO" id="GO:0001216">
    <property type="term" value="F:DNA-binding transcription activator activity"/>
    <property type="evidence" value="ECO:0007669"/>
    <property type="project" value="InterPro"/>
</dbReference>
<evidence type="ECO:0000256" key="1">
    <source>
        <dbReference type="ARBA" id="ARBA00008798"/>
    </source>
</evidence>
<dbReference type="GO" id="GO:0016987">
    <property type="term" value="F:sigma factor activity"/>
    <property type="evidence" value="ECO:0007669"/>
    <property type="project" value="UniProtKB-KW"/>
</dbReference>
<dbReference type="InterPro" id="IPR007634">
    <property type="entry name" value="RNA_pol_sigma_54_DNA-bd"/>
</dbReference>
<evidence type="ECO:0000259" key="10">
    <source>
        <dbReference type="Pfam" id="PF04963"/>
    </source>
</evidence>
<sequence length="393" mass="45485">MCEVCCLDFSFDLSLVDSQKILLTPQVKQELDVLRKSSQELYKYVEEQMENNPVLELAEDERYIDDNFYIDMDDETELGEATSANMILEEQSVYNNEYMYIHPRLMPKSMLSLKEHLILQLHISNLEENQISIGEYLINNIDENGYLTVGLPEVAKYFNVSISKVNKVLKHVQNFDPPGVCARDLKECLLIQLKQKNIKDKNIINIIENHMNDLAAGDIDKVAEKTGLKRTTVEEIFDYIKTLEPKPGREFFETCNADYIIPDVIVKKSKTKLEVHINEDSIPLLNINEYYGRILASDVSNDVKNFIKTRLDSAKWLIKCIDQRKEVIKKVADSIVSKQSDFFHRGREFLKPLSAKEIAEDVDMHESIVSSIVNGKYIQCVWGIFEMRYFINS</sequence>
<dbReference type="Proteomes" id="UP000236151">
    <property type="component" value="Unassembled WGS sequence"/>
</dbReference>
<dbReference type="AlphaFoldDB" id="A0A2K2F7H7"/>
<gene>
    <name evidence="11" type="primary">rpoN</name>
    <name evidence="11" type="ORF">CDQ84_18390</name>
</gene>
<dbReference type="InterPro" id="IPR038709">
    <property type="entry name" value="RpoN_core-bd_sf"/>
</dbReference>
<dbReference type="Pfam" id="PF00309">
    <property type="entry name" value="Sigma54_AID"/>
    <property type="match status" value="1"/>
</dbReference>
<evidence type="ECO:0000256" key="6">
    <source>
        <dbReference type="ARBA" id="ARBA00023082"/>
    </source>
</evidence>
<keyword evidence="7" id="KW-0238">DNA-binding</keyword>
<keyword evidence="4" id="KW-0548">Nucleotidyltransferase</keyword>
<comment type="similarity">
    <text evidence="1">Belongs to the sigma-54 factor family.</text>
</comment>
<reference evidence="12" key="1">
    <citation type="submission" date="2017-06" db="EMBL/GenBank/DDBJ databases">
        <title>Investigating the central metabolism of Clostridium thermosuccinogenes.</title>
        <authorList>
            <person name="Koendjbiharie J.G."/>
            <person name="Van Kranenburg R."/>
            <person name="Vriesendorp B."/>
        </authorList>
    </citation>
    <scope>NUCLEOTIDE SEQUENCE [LARGE SCALE GENOMIC DNA]</scope>
    <source>
        <strain evidence="12">DSM 5806</strain>
    </source>
</reference>
<evidence type="ECO:0000256" key="5">
    <source>
        <dbReference type="ARBA" id="ARBA00023015"/>
    </source>
</evidence>
<protein>
    <submittedName>
        <fullName evidence="11">RNA polymerase sigma-54 factor</fullName>
    </submittedName>
</protein>
<evidence type="ECO:0000259" key="9">
    <source>
        <dbReference type="Pfam" id="PF04552"/>
    </source>
</evidence>
<dbReference type="EMBL" id="NIOJ01000091">
    <property type="protein sequence ID" value="PNT94741.1"/>
    <property type="molecule type" value="Genomic_DNA"/>
</dbReference>
<evidence type="ECO:0000256" key="8">
    <source>
        <dbReference type="ARBA" id="ARBA00023163"/>
    </source>
</evidence>
<dbReference type="InterPro" id="IPR000394">
    <property type="entry name" value="RNA_pol_sigma_54"/>
</dbReference>
<keyword evidence="5" id="KW-0805">Transcription regulation</keyword>
<evidence type="ECO:0000313" key="12">
    <source>
        <dbReference type="Proteomes" id="UP000236151"/>
    </source>
</evidence>
<organism evidence="11 12">
    <name type="scientific">Clostridium thermosuccinogenes</name>
    <dbReference type="NCBI Taxonomy" id="84032"/>
    <lineage>
        <taxon>Bacteria</taxon>
        <taxon>Bacillati</taxon>
        <taxon>Bacillota</taxon>
        <taxon>Clostridia</taxon>
        <taxon>Eubacteriales</taxon>
        <taxon>Clostridiaceae</taxon>
        <taxon>Clostridium</taxon>
    </lineage>
</organism>
<dbReference type="PANTHER" id="PTHR32248:SF4">
    <property type="entry name" value="RNA POLYMERASE SIGMA-54 FACTOR"/>
    <property type="match status" value="1"/>
</dbReference>
<evidence type="ECO:0000256" key="2">
    <source>
        <dbReference type="ARBA" id="ARBA00022478"/>
    </source>
</evidence>
<dbReference type="Pfam" id="PF04963">
    <property type="entry name" value="Sigma54_CBD"/>
    <property type="match status" value="1"/>
</dbReference>
<dbReference type="Pfam" id="PF04552">
    <property type="entry name" value="Sigma54_DBD"/>
    <property type="match status" value="1"/>
</dbReference>
<keyword evidence="3" id="KW-0808">Transferase</keyword>
<evidence type="ECO:0000313" key="11">
    <source>
        <dbReference type="EMBL" id="PNT94741.1"/>
    </source>
</evidence>
<dbReference type="PANTHER" id="PTHR32248">
    <property type="entry name" value="RNA POLYMERASE SIGMA-54 FACTOR"/>
    <property type="match status" value="1"/>
</dbReference>
<dbReference type="GO" id="GO:0016779">
    <property type="term" value="F:nucleotidyltransferase activity"/>
    <property type="evidence" value="ECO:0007669"/>
    <property type="project" value="UniProtKB-KW"/>
</dbReference>
<dbReference type="GO" id="GO:0006352">
    <property type="term" value="P:DNA-templated transcription initiation"/>
    <property type="evidence" value="ECO:0007669"/>
    <property type="project" value="InterPro"/>
</dbReference>
<feature type="domain" description="RNA polymerase sigma factor 54 DNA-binding" evidence="9">
    <location>
        <begin position="305"/>
        <end position="391"/>
    </location>
</feature>
<keyword evidence="6" id="KW-0731">Sigma factor</keyword>
<keyword evidence="12" id="KW-1185">Reference proteome</keyword>
<evidence type="ECO:0000256" key="4">
    <source>
        <dbReference type="ARBA" id="ARBA00022695"/>
    </source>
</evidence>
<keyword evidence="8" id="KW-0804">Transcription</keyword>
<name>A0A2K2F7H7_9CLOT</name>
<dbReference type="Gene3D" id="1.10.10.1330">
    <property type="entry name" value="RNA polymerase sigma-54 factor, core-binding domain"/>
    <property type="match status" value="1"/>
</dbReference>
<dbReference type="GO" id="GO:0000428">
    <property type="term" value="C:DNA-directed RNA polymerase complex"/>
    <property type="evidence" value="ECO:0007669"/>
    <property type="project" value="UniProtKB-KW"/>
</dbReference>
<accession>A0A2K2F7H7</accession>
<evidence type="ECO:0000256" key="7">
    <source>
        <dbReference type="ARBA" id="ARBA00023125"/>
    </source>
</evidence>
<dbReference type="KEGG" id="cthd:CDO33_09295"/>
<dbReference type="PIRSF" id="PIRSF000774">
    <property type="entry name" value="RpoN"/>
    <property type="match status" value="1"/>
</dbReference>
<comment type="caution">
    <text evidence="11">The sequence shown here is derived from an EMBL/GenBank/DDBJ whole genome shotgun (WGS) entry which is preliminary data.</text>
</comment>
<evidence type="ECO:0000256" key="3">
    <source>
        <dbReference type="ARBA" id="ARBA00022679"/>
    </source>
</evidence>
<dbReference type="PROSITE" id="PS50044">
    <property type="entry name" value="SIGMA54_3"/>
    <property type="match status" value="1"/>
</dbReference>